<dbReference type="GO" id="GO:0005576">
    <property type="term" value="C:extracellular region"/>
    <property type="evidence" value="ECO:0007669"/>
    <property type="project" value="UniProtKB-SubCell"/>
</dbReference>
<keyword evidence="5" id="KW-0865">Zymogen</keyword>
<dbReference type="FunFam" id="3.30.1640.30:FF:000001">
    <property type="entry name" value="Serine protease 7"/>
    <property type="match status" value="1"/>
</dbReference>
<dbReference type="AlphaFoldDB" id="A0AA38I1D0"/>
<keyword evidence="1 9" id="KW-0645">Protease</keyword>
<feature type="domain" description="Clip" evidence="12">
    <location>
        <begin position="17"/>
        <end position="70"/>
    </location>
</feature>
<keyword evidence="4 9" id="KW-0720">Serine protease</keyword>
<evidence type="ECO:0000259" key="11">
    <source>
        <dbReference type="PROSITE" id="PS50240"/>
    </source>
</evidence>
<dbReference type="PRINTS" id="PR00722">
    <property type="entry name" value="CHYMOTRYPSIN"/>
</dbReference>
<evidence type="ECO:0000256" key="2">
    <source>
        <dbReference type="ARBA" id="ARBA00022729"/>
    </source>
</evidence>
<dbReference type="InterPro" id="IPR033116">
    <property type="entry name" value="TRYPSIN_SER"/>
</dbReference>
<dbReference type="SMART" id="SM00680">
    <property type="entry name" value="CLIP"/>
    <property type="match status" value="1"/>
</dbReference>
<comment type="subcellular location">
    <subcellularLocation>
        <location evidence="10">Secreted</location>
    </subcellularLocation>
</comment>
<evidence type="ECO:0000256" key="7">
    <source>
        <dbReference type="ARBA" id="ARBA00023180"/>
    </source>
</evidence>
<dbReference type="InterPro" id="IPR043504">
    <property type="entry name" value="Peptidase_S1_PA_chymotrypsin"/>
</dbReference>
<evidence type="ECO:0000313" key="13">
    <source>
        <dbReference type="EMBL" id="KAJ3647415.1"/>
    </source>
</evidence>
<keyword evidence="10" id="KW-0964">Secreted</keyword>
<evidence type="ECO:0000256" key="5">
    <source>
        <dbReference type="ARBA" id="ARBA00023145"/>
    </source>
</evidence>
<dbReference type="InterPro" id="IPR022700">
    <property type="entry name" value="CLIP"/>
</dbReference>
<dbReference type="InterPro" id="IPR001254">
    <property type="entry name" value="Trypsin_dom"/>
</dbReference>
<protein>
    <recommendedName>
        <fullName evidence="10">CLIP domain-containing serine protease</fullName>
        <ecNumber evidence="9">3.4.21.-</ecNumber>
    </recommendedName>
</protein>
<dbReference type="Gene3D" id="3.30.1640.30">
    <property type="match status" value="1"/>
</dbReference>
<dbReference type="CDD" id="cd00190">
    <property type="entry name" value="Tryp_SPc"/>
    <property type="match status" value="1"/>
</dbReference>
<comment type="similarity">
    <text evidence="8 10">Belongs to the peptidase S1 family. CLIP subfamily.</text>
</comment>
<evidence type="ECO:0000256" key="6">
    <source>
        <dbReference type="ARBA" id="ARBA00023157"/>
    </source>
</evidence>
<evidence type="ECO:0000256" key="8">
    <source>
        <dbReference type="ARBA" id="ARBA00024195"/>
    </source>
</evidence>
<evidence type="ECO:0000256" key="3">
    <source>
        <dbReference type="ARBA" id="ARBA00022801"/>
    </source>
</evidence>
<dbReference type="FunFam" id="2.40.10.10:FF:000028">
    <property type="entry name" value="Serine protease easter"/>
    <property type="match status" value="1"/>
</dbReference>
<dbReference type="InterPro" id="IPR001314">
    <property type="entry name" value="Peptidase_S1A"/>
</dbReference>
<keyword evidence="2" id="KW-0732">Signal</keyword>
<accession>A0AA38I1D0</accession>
<dbReference type="GO" id="GO:0004252">
    <property type="term" value="F:serine-type endopeptidase activity"/>
    <property type="evidence" value="ECO:0007669"/>
    <property type="project" value="UniProtKB-UniRule"/>
</dbReference>
<dbReference type="EC" id="3.4.21.-" evidence="9"/>
<dbReference type="PANTHER" id="PTHR24256">
    <property type="entry name" value="TRYPTASE-RELATED"/>
    <property type="match status" value="1"/>
</dbReference>
<reference evidence="13" key="1">
    <citation type="journal article" date="2023" name="G3 (Bethesda)">
        <title>Whole genome assemblies of Zophobas morio and Tenebrio molitor.</title>
        <authorList>
            <person name="Kaur S."/>
            <person name="Stinson S.A."/>
            <person name="diCenzo G.C."/>
        </authorList>
    </citation>
    <scope>NUCLEOTIDE SEQUENCE</scope>
    <source>
        <strain evidence="13">QUZm001</strain>
    </source>
</reference>
<dbReference type="PROSITE" id="PS51888">
    <property type="entry name" value="CLIP"/>
    <property type="match status" value="1"/>
</dbReference>
<dbReference type="Pfam" id="PF12032">
    <property type="entry name" value="CLIP"/>
    <property type="match status" value="1"/>
</dbReference>
<name>A0AA38I1D0_9CUCU</name>
<dbReference type="Gene3D" id="2.40.10.10">
    <property type="entry name" value="Trypsin-like serine proteases"/>
    <property type="match status" value="2"/>
</dbReference>
<evidence type="ECO:0000313" key="14">
    <source>
        <dbReference type="Proteomes" id="UP001168821"/>
    </source>
</evidence>
<dbReference type="Proteomes" id="UP001168821">
    <property type="component" value="Unassembled WGS sequence"/>
</dbReference>
<dbReference type="SMART" id="SM00020">
    <property type="entry name" value="Tryp_SPc"/>
    <property type="match status" value="1"/>
</dbReference>
<dbReference type="InterPro" id="IPR009003">
    <property type="entry name" value="Peptidase_S1_PA"/>
</dbReference>
<proteinExistence type="inferred from homology"/>
<dbReference type="EMBL" id="JALNTZ010000006">
    <property type="protein sequence ID" value="KAJ3647415.1"/>
    <property type="molecule type" value="Genomic_DNA"/>
</dbReference>
<comment type="domain">
    <text evidence="10">The clip domain consists of 35-55 residues which are 'knitted' together usually by 3 conserved disulfide bonds forming a clip-like compact structure.</text>
</comment>
<keyword evidence="6" id="KW-1015">Disulfide bond</keyword>
<organism evidence="13 14">
    <name type="scientific">Zophobas morio</name>
    <dbReference type="NCBI Taxonomy" id="2755281"/>
    <lineage>
        <taxon>Eukaryota</taxon>
        <taxon>Metazoa</taxon>
        <taxon>Ecdysozoa</taxon>
        <taxon>Arthropoda</taxon>
        <taxon>Hexapoda</taxon>
        <taxon>Insecta</taxon>
        <taxon>Pterygota</taxon>
        <taxon>Neoptera</taxon>
        <taxon>Endopterygota</taxon>
        <taxon>Coleoptera</taxon>
        <taxon>Polyphaga</taxon>
        <taxon>Cucujiformia</taxon>
        <taxon>Tenebrionidae</taxon>
        <taxon>Zophobas</taxon>
    </lineage>
</organism>
<dbReference type="FunFam" id="2.40.10.10:FF:000002">
    <property type="entry name" value="Transmembrane protease serine"/>
    <property type="match status" value="1"/>
</dbReference>
<evidence type="ECO:0000256" key="10">
    <source>
        <dbReference type="RuleBase" id="RU366078"/>
    </source>
</evidence>
<gene>
    <name evidence="13" type="ORF">Zmor_019294</name>
</gene>
<evidence type="ECO:0000256" key="9">
    <source>
        <dbReference type="RuleBase" id="RU363034"/>
    </source>
</evidence>
<sequence length="382" mass="42211">MYNPEQSCIVVFSQAAPCRTPTDQTGDCKPITDCPALLSLVQKRPISEMDALLLRNSNCGFHGVVPYVCCPIESSAPPTINLPEPTEAPDVAGISTELLPDFDTCGIDTQSKIYGGENTELDEFPWLALLQYRKANEKKAFLCGGALINNRYILTAAHCVHPWQLAKEGLKLLGVRLGEYDTETNPDCLMSRFGDVDCAPEPVNFGIEQKIVHERYSLDINNHNDIALLRLNRNVDFTDFVQPICLPLQAKEMKKTYVGQKLFVAGWGATDNKTRASPVKLKVQLPVKPLHDCNRTYSNLKPHKAILSQNQMCAGGEKGKDSCRGDSGGPLMTIVLDKYRIPHWVAAGLVSFGPKACGQENIPGVYTQVSKYMTWIVNKLRA</sequence>
<evidence type="ECO:0000256" key="4">
    <source>
        <dbReference type="ARBA" id="ARBA00022825"/>
    </source>
</evidence>
<evidence type="ECO:0000259" key="12">
    <source>
        <dbReference type="PROSITE" id="PS51888"/>
    </source>
</evidence>
<dbReference type="InterPro" id="IPR038565">
    <property type="entry name" value="CLIP_sf"/>
</dbReference>
<dbReference type="PROSITE" id="PS50240">
    <property type="entry name" value="TRYPSIN_DOM"/>
    <property type="match status" value="1"/>
</dbReference>
<comment type="caution">
    <text evidence="13">The sequence shown here is derived from an EMBL/GenBank/DDBJ whole genome shotgun (WGS) entry which is preliminary data.</text>
</comment>
<dbReference type="GO" id="GO:0006508">
    <property type="term" value="P:proteolysis"/>
    <property type="evidence" value="ECO:0007669"/>
    <property type="project" value="UniProtKB-KW"/>
</dbReference>
<evidence type="ECO:0000256" key="1">
    <source>
        <dbReference type="ARBA" id="ARBA00022670"/>
    </source>
</evidence>
<dbReference type="PROSITE" id="PS00135">
    <property type="entry name" value="TRYPSIN_SER"/>
    <property type="match status" value="1"/>
</dbReference>
<dbReference type="SUPFAM" id="SSF50494">
    <property type="entry name" value="Trypsin-like serine proteases"/>
    <property type="match status" value="1"/>
</dbReference>
<dbReference type="Pfam" id="PF00089">
    <property type="entry name" value="Trypsin"/>
    <property type="match status" value="1"/>
</dbReference>
<dbReference type="InterPro" id="IPR018114">
    <property type="entry name" value="TRYPSIN_HIS"/>
</dbReference>
<keyword evidence="7" id="KW-0325">Glycoprotein</keyword>
<keyword evidence="3 9" id="KW-0378">Hydrolase</keyword>
<dbReference type="PROSITE" id="PS00134">
    <property type="entry name" value="TRYPSIN_HIS"/>
    <property type="match status" value="1"/>
</dbReference>
<feature type="domain" description="Peptidase S1" evidence="11">
    <location>
        <begin position="113"/>
        <end position="381"/>
    </location>
</feature>
<dbReference type="InterPro" id="IPR051487">
    <property type="entry name" value="Ser/Thr_Proteases_Immune/Dev"/>
</dbReference>
<keyword evidence="14" id="KW-1185">Reference proteome</keyword>